<proteinExistence type="predicted"/>
<evidence type="ECO:0000256" key="1">
    <source>
        <dbReference type="SAM" id="SignalP"/>
    </source>
</evidence>
<organism evidence="2 3">
    <name type="scientific">Amycolatopsis ultiminotia</name>
    <dbReference type="NCBI Taxonomy" id="543629"/>
    <lineage>
        <taxon>Bacteria</taxon>
        <taxon>Bacillati</taxon>
        <taxon>Actinomycetota</taxon>
        <taxon>Actinomycetes</taxon>
        <taxon>Pseudonocardiales</taxon>
        <taxon>Pseudonocardiaceae</taxon>
        <taxon>Amycolatopsis</taxon>
    </lineage>
</organism>
<accession>A0ABP6VYZ8</accession>
<feature type="chain" id="PRO_5047004821" description="Phospholipase A2" evidence="1">
    <location>
        <begin position="36"/>
        <end position="148"/>
    </location>
</feature>
<dbReference type="Pfam" id="PF09056">
    <property type="entry name" value="Phospholip_A2_3"/>
    <property type="match status" value="1"/>
</dbReference>
<feature type="signal peptide" evidence="1">
    <location>
        <begin position="1"/>
        <end position="35"/>
    </location>
</feature>
<protein>
    <recommendedName>
        <fullName evidence="4">Phospholipase A2</fullName>
    </recommendedName>
</protein>
<keyword evidence="3" id="KW-1185">Reference proteome</keyword>
<evidence type="ECO:0008006" key="4">
    <source>
        <dbReference type="Google" id="ProtNLM"/>
    </source>
</evidence>
<dbReference type="InterPro" id="IPR036444">
    <property type="entry name" value="PLipase_A2_dom_sf"/>
</dbReference>
<dbReference type="SUPFAM" id="SSF48619">
    <property type="entry name" value="Phospholipase A2, PLA2"/>
    <property type="match status" value="1"/>
</dbReference>
<dbReference type="Gene3D" id="1.20.90.10">
    <property type="entry name" value="Phospholipase A2 domain"/>
    <property type="match status" value="1"/>
</dbReference>
<evidence type="ECO:0000313" key="3">
    <source>
        <dbReference type="Proteomes" id="UP001500689"/>
    </source>
</evidence>
<evidence type="ECO:0000313" key="2">
    <source>
        <dbReference type="EMBL" id="GAA3543726.1"/>
    </source>
</evidence>
<dbReference type="InterPro" id="IPR015141">
    <property type="entry name" value="PLipase_A2_prok/fun"/>
</dbReference>
<dbReference type="RefSeq" id="WP_344859792.1">
    <property type="nucleotide sequence ID" value="NZ_BAAAZN010000005.1"/>
</dbReference>
<comment type="caution">
    <text evidence="2">The sequence shown here is derived from an EMBL/GenBank/DDBJ whole genome shotgun (WGS) entry which is preliminary data.</text>
</comment>
<reference evidence="3" key="1">
    <citation type="journal article" date="2019" name="Int. J. Syst. Evol. Microbiol.">
        <title>The Global Catalogue of Microorganisms (GCM) 10K type strain sequencing project: providing services to taxonomists for standard genome sequencing and annotation.</title>
        <authorList>
            <consortium name="The Broad Institute Genomics Platform"/>
            <consortium name="The Broad Institute Genome Sequencing Center for Infectious Disease"/>
            <person name="Wu L."/>
            <person name="Ma J."/>
        </authorList>
    </citation>
    <scope>NUCLEOTIDE SEQUENCE [LARGE SCALE GENOMIC DNA]</scope>
    <source>
        <strain evidence="3">JCM 16898</strain>
    </source>
</reference>
<keyword evidence="1" id="KW-0732">Signal</keyword>
<dbReference type="EMBL" id="BAAAZN010000005">
    <property type="protein sequence ID" value="GAA3543726.1"/>
    <property type="molecule type" value="Genomic_DNA"/>
</dbReference>
<sequence length="148" mass="15908">MSEKRSGSALRWYGAVVAVLVAALMSFGLGAAAQAAPGPSAQQVANTQLAQAKKDYCGGSGISKWVPDHWFKADFGPACESHDRCYSHTSTTDRLTCDKGLLTNLRDRCMYAYSSGAKAQACFAVAKTYYEAVRKFAKSHYHGSGNPK</sequence>
<name>A0ABP6VYZ8_9PSEU</name>
<gene>
    <name evidence="2" type="ORF">GCM10022222_29220</name>
</gene>
<dbReference type="Proteomes" id="UP001500689">
    <property type="component" value="Unassembled WGS sequence"/>
</dbReference>